<protein>
    <recommendedName>
        <fullName evidence="1">YkoP-like domain-containing protein</fullName>
    </recommendedName>
</protein>
<dbReference type="Proteomes" id="UP001597221">
    <property type="component" value="Unassembled WGS sequence"/>
</dbReference>
<dbReference type="InterPro" id="IPR054467">
    <property type="entry name" value="YkoP-like_dom"/>
</dbReference>
<feature type="domain" description="YkoP-like" evidence="1">
    <location>
        <begin position="8"/>
        <end position="183"/>
    </location>
</feature>
<reference evidence="3" key="1">
    <citation type="journal article" date="2019" name="Int. J. Syst. Evol. Microbiol.">
        <title>The Global Catalogue of Microorganisms (GCM) 10K type strain sequencing project: providing services to taxonomists for standard genome sequencing and annotation.</title>
        <authorList>
            <consortium name="The Broad Institute Genomics Platform"/>
            <consortium name="The Broad Institute Genome Sequencing Center for Infectious Disease"/>
            <person name="Wu L."/>
            <person name="Ma J."/>
        </authorList>
    </citation>
    <scope>NUCLEOTIDE SEQUENCE [LARGE SCALE GENOMIC DNA]</scope>
    <source>
        <strain evidence="3">CGMCC 1.12376</strain>
    </source>
</reference>
<evidence type="ECO:0000313" key="2">
    <source>
        <dbReference type="EMBL" id="MFD1607294.1"/>
    </source>
</evidence>
<keyword evidence="3" id="KW-1185">Reference proteome</keyword>
<comment type="caution">
    <text evidence="2">The sequence shown here is derived from an EMBL/GenBank/DDBJ whole genome shotgun (WGS) entry which is preliminary data.</text>
</comment>
<dbReference type="EMBL" id="JBHUDE010000034">
    <property type="protein sequence ID" value="MFD1607294.1"/>
    <property type="molecule type" value="Genomic_DNA"/>
</dbReference>
<accession>A0ABW4HR42</accession>
<organism evidence="2 3">
    <name type="scientific">Oceanobacillus luteolus</name>
    <dbReference type="NCBI Taxonomy" id="1274358"/>
    <lineage>
        <taxon>Bacteria</taxon>
        <taxon>Bacillati</taxon>
        <taxon>Bacillota</taxon>
        <taxon>Bacilli</taxon>
        <taxon>Bacillales</taxon>
        <taxon>Bacillaceae</taxon>
        <taxon>Oceanobacillus</taxon>
    </lineage>
</organism>
<dbReference type="Pfam" id="PF22790">
    <property type="entry name" value="YkoP"/>
    <property type="match status" value="1"/>
</dbReference>
<gene>
    <name evidence="2" type="ORF">ACFSBH_06490</name>
</gene>
<proteinExistence type="predicted"/>
<dbReference type="RefSeq" id="WP_251513167.1">
    <property type="nucleotide sequence ID" value="NZ_JAMBON010000009.1"/>
</dbReference>
<evidence type="ECO:0000259" key="1">
    <source>
        <dbReference type="Pfam" id="PF22790"/>
    </source>
</evidence>
<evidence type="ECO:0000313" key="3">
    <source>
        <dbReference type="Proteomes" id="UP001597221"/>
    </source>
</evidence>
<sequence length="187" mass="21870">MWTILKKNSLLLWDLMDPIYFRITRLDYVPDDFGERTIMRVRLTKYKGRSITLSDGTVIHKNDCLLKIHLHNIKILKQIQNYDSDVRKAYIIYKSVQDSLPAIAHYIQGKQYSDKIKGLIGISVLNKGAKLGFESFTIQNRFYKLFKQVAFFSIHLLSSKKCSITVPEPKYLFMSKEVLLNRYLGNL</sequence>
<name>A0ABW4HR42_9BACI</name>